<name>A0ABU2T413_9ACTN</name>
<gene>
    <name evidence="3" type="ORF">RM550_08900</name>
</gene>
<keyword evidence="2" id="KW-0732">Signal</keyword>
<feature type="signal peptide" evidence="2">
    <location>
        <begin position="1"/>
        <end position="40"/>
    </location>
</feature>
<sequence length="234" mass="25171">MNGRVRNVLPSNRSRRAKAAAVGAMALAASLCLSITPAQADGGGFGGMITQPSDVPKPSGGDWLDDPQKRAEFLSTCGDKCTVSGGEFINEATEGTPERVSDFHDTCAATGSFAYKEEETNGNGLVVSMGLKIPAVKGVEVLPKIDYTQIHTQTTGITDTVTQDQPYTIYWLDKVPMTQTLRGNWHYEGDGAKGLPARDFTDVEADVTYNAFRKQSRPMTEEEKVSRCGNVSPS</sequence>
<evidence type="ECO:0000256" key="1">
    <source>
        <dbReference type="SAM" id="MobiDB-lite"/>
    </source>
</evidence>
<organism evidence="3 4">
    <name type="scientific">Streptomyces mooreae</name>
    <dbReference type="NCBI Taxonomy" id="3075523"/>
    <lineage>
        <taxon>Bacteria</taxon>
        <taxon>Bacillati</taxon>
        <taxon>Actinomycetota</taxon>
        <taxon>Actinomycetes</taxon>
        <taxon>Kitasatosporales</taxon>
        <taxon>Streptomycetaceae</taxon>
        <taxon>Streptomyces</taxon>
    </lineage>
</organism>
<evidence type="ECO:0000313" key="4">
    <source>
        <dbReference type="Proteomes" id="UP001180551"/>
    </source>
</evidence>
<reference evidence="3" key="1">
    <citation type="submission" date="2024-05" db="EMBL/GenBank/DDBJ databases">
        <title>30 novel species of actinomycetes from the DSMZ collection.</title>
        <authorList>
            <person name="Nouioui I."/>
        </authorList>
    </citation>
    <scope>NUCLEOTIDE SEQUENCE</scope>
    <source>
        <strain evidence="3">DSM 41527</strain>
    </source>
</reference>
<proteinExistence type="predicted"/>
<feature type="region of interest" description="Disordered" evidence="1">
    <location>
        <begin position="214"/>
        <end position="234"/>
    </location>
</feature>
<protein>
    <submittedName>
        <fullName evidence="3">Uncharacterized protein</fullName>
    </submittedName>
</protein>
<dbReference type="Proteomes" id="UP001180551">
    <property type="component" value="Unassembled WGS sequence"/>
</dbReference>
<accession>A0ABU2T413</accession>
<comment type="caution">
    <text evidence="3">The sequence shown here is derived from an EMBL/GenBank/DDBJ whole genome shotgun (WGS) entry which is preliminary data.</text>
</comment>
<keyword evidence="4" id="KW-1185">Reference proteome</keyword>
<evidence type="ECO:0000256" key="2">
    <source>
        <dbReference type="SAM" id="SignalP"/>
    </source>
</evidence>
<feature type="chain" id="PRO_5045489176" evidence="2">
    <location>
        <begin position="41"/>
        <end position="234"/>
    </location>
</feature>
<evidence type="ECO:0000313" key="3">
    <source>
        <dbReference type="EMBL" id="MDT0455857.1"/>
    </source>
</evidence>
<dbReference type="EMBL" id="JAVRFE010000009">
    <property type="protein sequence ID" value="MDT0455857.1"/>
    <property type="molecule type" value="Genomic_DNA"/>
</dbReference>
<dbReference type="RefSeq" id="WP_311623160.1">
    <property type="nucleotide sequence ID" value="NZ_JAVRFE010000009.1"/>
</dbReference>